<dbReference type="PROSITE" id="PS50102">
    <property type="entry name" value="RRM"/>
    <property type="match status" value="1"/>
</dbReference>
<protein>
    <recommendedName>
        <fullName evidence="3">RRM domain-containing protein</fullName>
    </recommendedName>
</protein>
<organism evidence="4 5">
    <name type="scientific">Aureococcus anophagefferens</name>
    <name type="common">Harmful bloom alga</name>
    <dbReference type="NCBI Taxonomy" id="44056"/>
    <lineage>
        <taxon>Eukaryota</taxon>
        <taxon>Sar</taxon>
        <taxon>Stramenopiles</taxon>
        <taxon>Ochrophyta</taxon>
        <taxon>Pelagophyceae</taxon>
        <taxon>Pelagomonadales</taxon>
        <taxon>Pelagomonadaceae</taxon>
        <taxon>Aureococcus</taxon>
    </lineage>
</organism>
<gene>
    <name evidence="4" type="ORF">SO694_00006653</name>
</gene>
<feature type="region of interest" description="Disordered" evidence="2">
    <location>
        <begin position="1"/>
        <end position="101"/>
    </location>
</feature>
<dbReference type="EMBL" id="JBBJCI010000038">
    <property type="protein sequence ID" value="KAK7250217.1"/>
    <property type="molecule type" value="Genomic_DNA"/>
</dbReference>
<feature type="region of interest" description="Disordered" evidence="2">
    <location>
        <begin position="250"/>
        <end position="271"/>
    </location>
</feature>
<dbReference type="Gene3D" id="3.30.70.330">
    <property type="match status" value="1"/>
</dbReference>
<evidence type="ECO:0000256" key="1">
    <source>
        <dbReference type="PROSITE-ProRule" id="PRU00176"/>
    </source>
</evidence>
<dbReference type="SMART" id="SM00360">
    <property type="entry name" value="RRM"/>
    <property type="match status" value="1"/>
</dbReference>
<feature type="region of interest" description="Disordered" evidence="2">
    <location>
        <begin position="115"/>
        <end position="178"/>
    </location>
</feature>
<evidence type="ECO:0000313" key="4">
    <source>
        <dbReference type="EMBL" id="KAK7250217.1"/>
    </source>
</evidence>
<dbReference type="InterPro" id="IPR012677">
    <property type="entry name" value="Nucleotide-bd_a/b_plait_sf"/>
</dbReference>
<dbReference type="InterPro" id="IPR050441">
    <property type="entry name" value="RBM"/>
</dbReference>
<dbReference type="Gene3D" id="3.40.50.150">
    <property type="entry name" value="Vaccinia Virus protein VP39"/>
    <property type="match status" value="1"/>
</dbReference>
<feature type="compositionally biased region" description="Basic residues" evidence="2">
    <location>
        <begin position="49"/>
        <end position="96"/>
    </location>
</feature>
<comment type="caution">
    <text evidence="4">The sequence shown here is derived from an EMBL/GenBank/DDBJ whole genome shotgun (WGS) entry which is preliminary data.</text>
</comment>
<keyword evidence="1" id="KW-0694">RNA-binding</keyword>
<feature type="domain" description="RRM" evidence="3">
    <location>
        <begin position="182"/>
        <end position="245"/>
    </location>
</feature>
<dbReference type="PANTHER" id="PTHR48034">
    <property type="entry name" value="TRANSFORMER-2 SEX-DETERMINING PROTEIN-RELATED"/>
    <property type="match status" value="1"/>
</dbReference>
<evidence type="ECO:0000259" key="3">
    <source>
        <dbReference type="PROSITE" id="PS50102"/>
    </source>
</evidence>
<evidence type="ECO:0000313" key="5">
    <source>
        <dbReference type="Proteomes" id="UP001363151"/>
    </source>
</evidence>
<dbReference type="Proteomes" id="UP001363151">
    <property type="component" value="Unassembled WGS sequence"/>
</dbReference>
<feature type="compositionally biased region" description="Pro residues" evidence="2">
    <location>
        <begin position="121"/>
        <end position="144"/>
    </location>
</feature>
<dbReference type="InterPro" id="IPR029063">
    <property type="entry name" value="SAM-dependent_MTases_sf"/>
</dbReference>
<dbReference type="SUPFAM" id="SSF53335">
    <property type="entry name" value="S-adenosyl-L-methionine-dependent methyltransferases"/>
    <property type="match status" value="1"/>
</dbReference>
<feature type="compositionally biased region" description="Basic and acidic residues" evidence="2">
    <location>
        <begin position="38"/>
        <end position="48"/>
    </location>
</feature>
<feature type="compositionally biased region" description="Low complexity" evidence="2">
    <location>
        <begin position="145"/>
        <end position="160"/>
    </location>
</feature>
<dbReference type="Pfam" id="PF00076">
    <property type="entry name" value="RRM_1"/>
    <property type="match status" value="1"/>
</dbReference>
<name>A0ABR1GAZ2_AURAN</name>
<feature type="compositionally biased region" description="Polar residues" evidence="2">
    <location>
        <begin position="1"/>
        <end position="11"/>
    </location>
</feature>
<accession>A0ABR1GAZ2</accession>
<dbReference type="InterPro" id="IPR000504">
    <property type="entry name" value="RRM_dom"/>
</dbReference>
<keyword evidence="5" id="KW-1185">Reference proteome</keyword>
<dbReference type="CDD" id="cd00590">
    <property type="entry name" value="RRM_SF"/>
    <property type="match status" value="1"/>
</dbReference>
<dbReference type="InterPro" id="IPR035979">
    <property type="entry name" value="RBD_domain_sf"/>
</dbReference>
<sequence length="592" mass="60993">MSEVSTGTERSGPSEAPGAIPTFAGGGRRRRRASAADAEARRPAEARPHGVRRGRRRRRQGAAHGRAARRRRLRRAARARARGAGARRRRFAQRPRKQTDDAVNAALEAFAASTQALRGQPKPPPAAAPLPPPGPRRRAPPPPGDGDAAAGAARAPGAKPSQPAPRWHESGSAMPDNGDQVRKIYVSNLDYKASERGVKRIFGASGAIKEVFMPLHPEFGRSRGFCFVTFAEEADAATAIEKMDGATTRAASSACRGPRSGKGYPGDRPGGYRGPGGGYVGGGGGYGGGGGGNYGGQGGGYGGQGGATAAQGGGGYGGQGAATAARAAATAARAAATAAAATADRRRSSSIRRSKAASSTCASAAPAAIERLELAFAPHATTNLVAGERVFVMKSKGKNGQRPFAAAVVGDAAPADDGRVPVVYGDGSSYLVRPANLVRIHRGAGPRTLFCNETREYRLAAKTQVFDGDRVLEIGCDLGATTKALVARGAAVVAVDKARDRLAAAAADVRGATFLACDVLAHPATAAAAAPASDVVFVDINGSREYDAVDACVRWAEATWPAALVVCKSVAYMRRHFPESQSAEAPRRQRPS</sequence>
<evidence type="ECO:0000256" key="2">
    <source>
        <dbReference type="SAM" id="MobiDB-lite"/>
    </source>
</evidence>
<proteinExistence type="predicted"/>
<dbReference type="SUPFAM" id="SSF54928">
    <property type="entry name" value="RNA-binding domain, RBD"/>
    <property type="match status" value="1"/>
</dbReference>
<reference evidence="4 5" key="1">
    <citation type="submission" date="2024-03" db="EMBL/GenBank/DDBJ databases">
        <title>Aureococcus anophagefferens CCMP1851 and Kratosvirus quantuckense: Draft genome of a second virus-susceptible host strain in the model system.</title>
        <authorList>
            <person name="Chase E."/>
            <person name="Truchon A.R."/>
            <person name="Schepens W."/>
            <person name="Wilhelm S.W."/>
        </authorList>
    </citation>
    <scope>NUCLEOTIDE SEQUENCE [LARGE SCALE GENOMIC DNA]</scope>
    <source>
        <strain evidence="4 5">CCMP1851</strain>
    </source>
</reference>